<dbReference type="RefSeq" id="WP_304437305.1">
    <property type="nucleotide sequence ID" value="NZ_JAUKUC010000001.1"/>
</dbReference>
<evidence type="ECO:0000259" key="1">
    <source>
        <dbReference type="Pfam" id="PF12867"/>
    </source>
</evidence>
<dbReference type="EMBL" id="JAUKUC010000001">
    <property type="protein sequence ID" value="MDO1514668.1"/>
    <property type="molecule type" value="Genomic_DNA"/>
</dbReference>
<dbReference type="InterPro" id="IPR034660">
    <property type="entry name" value="DinB/YfiT-like"/>
</dbReference>
<sequence length="189" mass="22006">MSFFILLSVQLSTGIMRISDLQENEFNYFYATYLRTLDEEDDLLMALIQGREWFQSFVERISTEQLAFKYAEGKWTIAEVLVHLVDTERVFQYRAFRISRNDKTPLPGFEQDDYVLESESDQLSKEDILNDFLAVRDASINLFKNMSRNKLQQIGTASGMPWSVAALGLAISGHQKHHEHILRDRYLVV</sequence>
<reference evidence="2" key="1">
    <citation type="journal article" date="2014" name="Int. J. Syst. Evol. Microbiol.">
        <title>Complete genome of a new Firmicutes species belonging to the dominant human colonic microbiota ('Ruminococcus bicirculans') reveals two chromosomes and a selective capacity to utilize plant glucans.</title>
        <authorList>
            <consortium name="NISC Comparative Sequencing Program"/>
            <person name="Wegmann U."/>
            <person name="Louis P."/>
            <person name="Goesmann A."/>
            <person name="Henrissat B."/>
            <person name="Duncan S.H."/>
            <person name="Flint H.J."/>
        </authorList>
    </citation>
    <scope>NUCLEOTIDE SEQUENCE</scope>
    <source>
        <strain evidence="2">CECT 8869</strain>
    </source>
</reference>
<protein>
    <submittedName>
        <fullName evidence="2">DinB family protein</fullName>
    </submittedName>
</protein>
<organism evidence="2 3">
    <name type="scientific">Maribacter confluentis</name>
    <dbReference type="NCBI Taxonomy" id="1656093"/>
    <lineage>
        <taxon>Bacteria</taxon>
        <taxon>Pseudomonadati</taxon>
        <taxon>Bacteroidota</taxon>
        <taxon>Flavobacteriia</taxon>
        <taxon>Flavobacteriales</taxon>
        <taxon>Flavobacteriaceae</taxon>
        <taxon>Maribacter</taxon>
    </lineage>
</organism>
<feature type="domain" description="DinB-like" evidence="1">
    <location>
        <begin position="47"/>
        <end position="178"/>
    </location>
</feature>
<name>A0ABT8RUW5_9FLAO</name>
<proteinExistence type="predicted"/>
<evidence type="ECO:0000313" key="2">
    <source>
        <dbReference type="EMBL" id="MDO1514668.1"/>
    </source>
</evidence>
<dbReference type="InterPro" id="IPR024775">
    <property type="entry name" value="DinB-like"/>
</dbReference>
<accession>A0ABT8RUW5</accession>
<reference evidence="2" key="2">
    <citation type="submission" date="2023-06" db="EMBL/GenBank/DDBJ databases">
        <authorList>
            <person name="Lucena T."/>
            <person name="Sun Q."/>
        </authorList>
    </citation>
    <scope>NUCLEOTIDE SEQUENCE</scope>
    <source>
        <strain evidence="2">CECT 8869</strain>
    </source>
</reference>
<dbReference type="SUPFAM" id="SSF109854">
    <property type="entry name" value="DinB/YfiT-like putative metalloenzymes"/>
    <property type="match status" value="1"/>
</dbReference>
<dbReference type="Pfam" id="PF12867">
    <property type="entry name" value="DinB_2"/>
    <property type="match status" value="1"/>
</dbReference>
<keyword evidence="3" id="KW-1185">Reference proteome</keyword>
<evidence type="ECO:0000313" key="3">
    <source>
        <dbReference type="Proteomes" id="UP001168579"/>
    </source>
</evidence>
<dbReference type="Proteomes" id="UP001168579">
    <property type="component" value="Unassembled WGS sequence"/>
</dbReference>
<comment type="caution">
    <text evidence="2">The sequence shown here is derived from an EMBL/GenBank/DDBJ whole genome shotgun (WGS) entry which is preliminary data.</text>
</comment>
<gene>
    <name evidence="2" type="ORF">Q2T41_18600</name>
</gene>
<dbReference type="Gene3D" id="1.20.120.450">
    <property type="entry name" value="dinb family like domain"/>
    <property type="match status" value="1"/>
</dbReference>